<protein>
    <submittedName>
        <fullName evidence="2">Uncharacterized protein</fullName>
    </submittedName>
</protein>
<dbReference type="Proteomes" id="UP000094526">
    <property type="component" value="Unassembled WGS sequence"/>
</dbReference>
<name>A0A1C1CYQ5_9EURO</name>
<dbReference type="VEuPathDB" id="FungiDB:CLCR_10790"/>
<feature type="compositionally biased region" description="Polar residues" evidence="1">
    <location>
        <begin position="1"/>
        <end position="14"/>
    </location>
</feature>
<evidence type="ECO:0000313" key="2">
    <source>
        <dbReference type="EMBL" id="OCT53669.1"/>
    </source>
</evidence>
<dbReference type="EMBL" id="LGRB01000008">
    <property type="protein sequence ID" value="OCT53669.1"/>
    <property type="molecule type" value="Genomic_DNA"/>
</dbReference>
<evidence type="ECO:0000313" key="3">
    <source>
        <dbReference type="Proteomes" id="UP000094526"/>
    </source>
</evidence>
<proteinExistence type="predicted"/>
<comment type="caution">
    <text evidence="2">The sequence shown here is derived from an EMBL/GenBank/DDBJ whole genome shotgun (WGS) entry which is preliminary data.</text>
</comment>
<feature type="compositionally biased region" description="Low complexity" evidence="1">
    <location>
        <begin position="65"/>
        <end position="75"/>
    </location>
</feature>
<gene>
    <name evidence="2" type="ORF">CLCR_10790</name>
</gene>
<sequence length="207" mass="23142">MTLNTSSTGESAPSQAPPNPMRIATVLNGPEGDNSAAKPNPDTAGDLVIRGIIDLAIGTEDSESETNSTSSSDTGTQRKRSRQPRPPCKKYAAEQAYWIWYHRTDLGEGWDEVERKFDIQFGESRKKGGLQCKFYRLLDIHGVEKVRKQTKSGHKRRGNRVGKFGVVQRTARRYPWIQSIRCHVLRTLEAVVAQTAQPAWRGGCFVK</sequence>
<dbReference type="AlphaFoldDB" id="A0A1C1CYQ5"/>
<accession>A0A1C1CYQ5</accession>
<evidence type="ECO:0000256" key="1">
    <source>
        <dbReference type="SAM" id="MobiDB-lite"/>
    </source>
</evidence>
<dbReference type="VEuPathDB" id="FungiDB:G647_00615"/>
<keyword evidence="3" id="KW-1185">Reference proteome</keyword>
<dbReference type="OrthoDB" id="3921745at2759"/>
<reference evidence="3" key="1">
    <citation type="submission" date="2015-07" db="EMBL/GenBank/DDBJ databases">
        <authorList>
            <person name="Teixeira M.M."/>
            <person name="Souza R.C."/>
            <person name="Almeida L.G."/>
            <person name="Vicente V.A."/>
            <person name="de Hoog S."/>
            <person name="Bocca A.L."/>
            <person name="de Almeida S.R."/>
            <person name="Vasconcelos A.T."/>
            <person name="Felipe M.S."/>
        </authorList>
    </citation>
    <scope>NUCLEOTIDE SEQUENCE [LARGE SCALE GENOMIC DNA]</scope>
    <source>
        <strain evidence="3">KSF</strain>
    </source>
</reference>
<feature type="region of interest" description="Disordered" evidence="1">
    <location>
        <begin position="1"/>
        <end position="45"/>
    </location>
</feature>
<organism evidence="2 3">
    <name type="scientific">Cladophialophora carrionii</name>
    <dbReference type="NCBI Taxonomy" id="86049"/>
    <lineage>
        <taxon>Eukaryota</taxon>
        <taxon>Fungi</taxon>
        <taxon>Dikarya</taxon>
        <taxon>Ascomycota</taxon>
        <taxon>Pezizomycotina</taxon>
        <taxon>Eurotiomycetes</taxon>
        <taxon>Chaetothyriomycetidae</taxon>
        <taxon>Chaetothyriales</taxon>
        <taxon>Herpotrichiellaceae</taxon>
        <taxon>Cladophialophora</taxon>
    </lineage>
</organism>
<dbReference type="eggNOG" id="ENOG502T2BP">
    <property type="taxonomic scope" value="Eukaryota"/>
</dbReference>
<feature type="region of interest" description="Disordered" evidence="1">
    <location>
        <begin position="58"/>
        <end position="88"/>
    </location>
</feature>